<dbReference type="Proteomes" id="UP000183569">
    <property type="component" value="Unassembled WGS sequence"/>
</dbReference>
<protein>
    <submittedName>
        <fullName evidence="1">Uncharacterized protein</fullName>
    </submittedName>
</protein>
<dbReference type="AlphaFoldDB" id="A0A1G4YMG3"/>
<sequence>MQLTSGIIFWFERGVNFHSIYHTPVKLLNGITWIDSQMCITVSVHIGVISRN</sequence>
<dbReference type="EMBL" id="FMUI01000009">
    <property type="protein sequence ID" value="SCX54681.1"/>
    <property type="molecule type" value="Genomic_DNA"/>
</dbReference>
<organism evidence="1 2">
    <name type="scientific">Kosakonia sacchari</name>
    <dbReference type="NCBI Taxonomy" id="1158459"/>
    <lineage>
        <taxon>Bacteria</taxon>
        <taxon>Pseudomonadati</taxon>
        <taxon>Pseudomonadota</taxon>
        <taxon>Gammaproteobacteria</taxon>
        <taxon>Enterobacterales</taxon>
        <taxon>Enterobacteriaceae</taxon>
        <taxon>Kosakonia</taxon>
    </lineage>
</organism>
<comment type="caution">
    <text evidence="1">The sequence shown here is derived from an EMBL/GenBank/DDBJ whole genome shotgun (WGS) entry which is preliminary data.</text>
</comment>
<name>A0A1G4YMG3_9ENTR</name>
<proteinExistence type="predicted"/>
<accession>A0A1G4YMG3</accession>
<evidence type="ECO:0000313" key="2">
    <source>
        <dbReference type="Proteomes" id="UP000183569"/>
    </source>
</evidence>
<evidence type="ECO:0000313" key="1">
    <source>
        <dbReference type="EMBL" id="SCX54681.1"/>
    </source>
</evidence>
<gene>
    <name evidence="1" type="ORF">SAMN02927897_03021</name>
</gene>
<reference evidence="1 2" key="1">
    <citation type="submission" date="2016-10" db="EMBL/GenBank/DDBJ databases">
        <authorList>
            <person name="Varghese N."/>
            <person name="Submissions S."/>
        </authorList>
    </citation>
    <scope>NUCLEOTIDE SEQUENCE [LARGE SCALE GENOMIC DNA]</scope>
    <source>
        <strain evidence="1 2">CGMCC 1.12102</strain>
    </source>
</reference>